<comment type="similarity">
    <text evidence="1">Belongs to the pseudouridine synthase RsuA family.</text>
</comment>
<gene>
    <name evidence="4" type="primary">rluB_14</name>
    <name evidence="4" type="ORF">SDC9_60794</name>
</gene>
<dbReference type="InterPro" id="IPR050343">
    <property type="entry name" value="RsuA_PseudoU_synthase"/>
</dbReference>
<dbReference type="PANTHER" id="PTHR47683:SF2">
    <property type="entry name" value="RNA-BINDING S4 DOMAIN-CONTAINING PROTEIN"/>
    <property type="match status" value="1"/>
</dbReference>
<sequence>MEERLQKILSSAGVCSRRSAEEYILQGRVKVNGLVASLGDKADPSRDRVEVDEEPLAGTEKKIYLMLNKPRGYVTTLSDEKGRKAVTELITGCGARVWPVGRLDLNSEGLLFLTNDGEFTYHLTHPKCQVEKEYLAWVAGDAEAALPILSEPMTVDGERFHPAVIRILKREKDTALLSVIIREGKNRQVRRMCAAAGVIVTRLKRVREGKIILDSAVKSGQWRYLTPDEIRLLSEN</sequence>
<dbReference type="EC" id="5.4.99.22" evidence="4"/>
<dbReference type="CDD" id="cd02870">
    <property type="entry name" value="PseudoU_synth_RsuA_like"/>
    <property type="match status" value="1"/>
</dbReference>
<dbReference type="AlphaFoldDB" id="A0A644XE16"/>
<dbReference type="GO" id="GO:0006364">
    <property type="term" value="P:rRNA processing"/>
    <property type="evidence" value="ECO:0007669"/>
    <property type="project" value="UniProtKB-ARBA"/>
</dbReference>
<dbReference type="Pfam" id="PF01479">
    <property type="entry name" value="S4"/>
    <property type="match status" value="1"/>
</dbReference>
<dbReference type="InterPro" id="IPR000748">
    <property type="entry name" value="PsdUridine_synth_RsuA/RluB/E/F"/>
</dbReference>
<dbReference type="PROSITE" id="PS01149">
    <property type="entry name" value="PSI_RSU"/>
    <property type="match status" value="1"/>
</dbReference>
<evidence type="ECO:0000256" key="2">
    <source>
        <dbReference type="ARBA" id="ARBA00023235"/>
    </source>
</evidence>
<dbReference type="EMBL" id="VSSQ01002277">
    <property type="protein sequence ID" value="MPM14432.1"/>
    <property type="molecule type" value="Genomic_DNA"/>
</dbReference>
<dbReference type="Gene3D" id="3.10.290.10">
    <property type="entry name" value="RNA-binding S4 domain"/>
    <property type="match status" value="1"/>
</dbReference>
<evidence type="ECO:0000313" key="4">
    <source>
        <dbReference type="EMBL" id="MPM14432.1"/>
    </source>
</evidence>
<dbReference type="InterPro" id="IPR042092">
    <property type="entry name" value="PsdUridine_s_RsuA/RluB/E/F_cat"/>
</dbReference>
<accession>A0A644XE16</accession>
<dbReference type="GO" id="GO:0160139">
    <property type="term" value="F:23S rRNA pseudouridine(2605) synthase activity"/>
    <property type="evidence" value="ECO:0007669"/>
    <property type="project" value="UniProtKB-EC"/>
</dbReference>
<protein>
    <submittedName>
        <fullName evidence="4">Ribosomal large subunit pseudouridine synthase B</fullName>
        <ecNumber evidence="4">5.4.99.22</ecNumber>
    </submittedName>
</protein>
<dbReference type="InterPro" id="IPR020103">
    <property type="entry name" value="PsdUridine_synth_cat_dom_sf"/>
</dbReference>
<dbReference type="InterPro" id="IPR020094">
    <property type="entry name" value="TruA/RsuA/RluB/E/F_N"/>
</dbReference>
<keyword evidence="2 4" id="KW-0413">Isomerase</keyword>
<dbReference type="Pfam" id="PF00849">
    <property type="entry name" value="PseudoU_synth_2"/>
    <property type="match status" value="1"/>
</dbReference>
<feature type="domain" description="RNA-binding S4" evidence="3">
    <location>
        <begin position="3"/>
        <end position="64"/>
    </location>
</feature>
<dbReference type="InterPro" id="IPR002942">
    <property type="entry name" value="S4_RNA-bd"/>
</dbReference>
<proteinExistence type="inferred from homology"/>
<dbReference type="Gene3D" id="3.30.70.1560">
    <property type="entry name" value="Alpha-L RNA-binding motif"/>
    <property type="match status" value="1"/>
</dbReference>
<dbReference type="CDD" id="cd00165">
    <property type="entry name" value="S4"/>
    <property type="match status" value="1"/>
</dbReference>
<dbReference type="InterPro" id="IPR036986">
    <property type="entry name" value="S4_RNA-bd_sf"/>
</dbReference>
<dbReference type="SMART" id="SM00363">
    <property type="entry name" value="S4"/>
    <property type="match status" value="1"/>
</dbReference>
<dbReference type="PANTHER" id="PTHR47683">
    <property type="entry name" value="PSEUDOURIDINE SYNTHASE FAMILY PROTEIN-RELATED"/>
    <property type="match status" value="1"/>
</dbReference>
<dbReference type="InterPro" id="IPR006145">
    <property type="entry name" value="PsdUridine_synth_RsuA/RluA"/>
</dbReference>
<dbReference type="NCBIfam" id="TIGR00093">
    <property type="entry name" value="pseudouridine synthase"/>
    <property type="match status" value="1"/>
</dbReference>
<dbReference type="SUPFAM" id="SSF55120">
    <property type="entry name" value="Pseudouridine synthase"/>
    <property type="match status" value="1"/>
</dbReference>
<dbReference type="SUPFAM" id="SSF55174">
    <property type="entry name" value="Alpha-L RNA-binding motif"/>
    <property type="match status" value="1"/>
</dbReference>
<dbReference type="InterPro" id="IPR018496">
    <property type="entry name" value="PsdUridine_synth_RsuA/RluB_CS"/>
</dbReference>
<dbReference type="GO" id="GO:0001522">
    <property type="term" value="P:pseudouridine synthesis"/>
    <property type="evidence" value="ECO:0007669"/>
    <property type="project" value="InterPro"/>
</dbReference>
<dbReference type="PROSITE" id="PS50889">
    <property type="entry name" value="S4"/>
    <property type="match status" value="1"/>
</dbReference>
<name>A0A644XE16_9ZZZZ</name>
<evidence type="ECO:0000256" key="1">
    <source>
        <dbReference type="ARBA" id="ARBA00008348"/>
    </source>
</evidence>
<evidence type="ECO:0000259" key="3">
    <source>
        <dbReference type="SMART" id="SM00363"/>
    </source>
</evidence>
<reference evidence="4" key="1">
    <citation type="submission" date="2019-08" db="EMBL/GenBank/DDBJ databases">
        <authorList>
            <person name="Kucharzyk K."/>
            <person name="Murdoch R.W."/>
            <person name="Higgins S."/>
            <person name="Loffler F."/>
        </authorList>
    </citation>
    <scope>NUCLEOTIDE SEQUENCE</scope>
</reference>
<dbReference type="Gene3D" id="3.30.70.580">
    <property type="entry name" value="Pseudouridine synthase I, catalytic domain, N-terminal subdomain"/>
    <property type="match status" value="1"/>
</dbReference>
<dbReference type="FunFam" id="3.10.290.10:FF:000003">
    <property type="entry name" value="Pseudouridine synthase"/>
    <property type="match status" value="1"/>
</dbReference>
<dbReference type="GO" id="GO:0003723">
    <property type="term" value="F:RNA binding"/>
    <property type="evidence" value="ECO:0007669"/>
    <property type="project" value="InterPro"/>
</dbReference>
<organism evidence="4">
    <name type="scientific">bioreactor metagenome</name>
    <dbReference type="NCBI Taxonomy" id="1076179"/>
    <lineage>
        <taxon>unclassified sequences</taxon>
        <taxon>metagenomes</taxon>
        <taxon>ecological metagenomes</taxon>
    </lineage>
</organism>
<comment type="caution">
    <text evidence="4">The sequence shown here is derived from an EMBL/GenBank/DDBJ whole genome shotgun (WGS) entry which is preliminary data.</text>
</comment>